<feature type="compositionally biased region" description="Pro residues" evidence="1">
    <location>
        <begin position="321"/>
        <end position="330"/>
    </location>
</feature>
<dbReference type="GO" id="GO:0003677">
    <property type="term" value="F:DNA binding"/>
    <property type="evidence" value="ECO:0007669"/>
    <property type="project" value="TreeGrafter"/>
</dbReference>
<feature type="compositionally biased region" description="Gly residues" evidence="1">
    <location>
        <begin position="85"/>
        <end position="106"/>
    </location>
</feature>
<dbReference type="EMBL" id="NJES01001291">
    <property type="protein sequence ID" value="PHH67477.1"/>
    <property type="molecule type" value="Genomic_DNA"/>
</dbReference>
<dbReference type="PANTHER" id="PTHR28027:SF1">
    <property type="entry name" value="CAMP INDEPENDENT REGULATORY PROTEIN (AFU_ORTHOLOGUE AFUA_3G09640)"/>
    <property type="match status" value="1"/>
</dbReference>
<protein>
    <recommendedName>
        <fullName evidence="4">cAMP-independent regulatory protein pac2</fullName>
    </recommendedName>
</protein>
<dbReference type="AlphaFoldDB" id="A0A2C5YFG6"/>
<feature type="compositionally biased region" description="Basic and acidic residues" evidence="1">
    <location>
        <begin position="384"/>
        <end position="394"/>
    </location>
</feature>
<sequence>METYHGYVRAPADAIKLFEACRQGLLPRVQRRLSEKERQSIRSGSVFVWDEREAGMRRWTDGKSWSASRVSGSFLTYREMEGKRGGGFGGGGGAVGAGGNRRGGAGKTPDSGRGSDEDHDDGEPEGYRYKADGLMKQSFSLTTTTGQHLHLISYYTRPHAGQPELPQPTNDPNLRGVVPPKGLYPESSMGESNQTPAMTRAPMQQPYMQQQQQQHQQPHHYPSYAGYGWPPSPAATPPYGQYPYAAMNPHQQQQQQQQQHHQQQQQQQQQQHPLHHGQLQHGHPPPPPPPPPQSHAQHQHHAQQLQQHAHHHHHHHHHQQHPPPPPPPPPHPHHHHSHHPHPPQHYAHYTHAPPPERNPLPPPVQTNKPPYPGPQHHAHHHPRLHDSPRQKKLQEAAQAVMCDPQLAAKSLPALNSVMATPPTRHLSVTPPRSSAATTTRPSLSALLHPTPASSEPGSAKTCSSGSAGSSPRTAGVVLDKAGASEDVRALRMLDRKFCI</sequence>
<feature type="region of interest" description="Disordered" evidence="1">
    <location>
        <begin position="421"/>
        <end position="474"/>
    </location>
</feature>
<feature type="region of interest" description="Disordered" evidence="1">
    <location>
        <begin position="158"/>
        <end position="397"/>
    </location>
</feature>
<feature type="compositionally biased region" description="Pro residues" evidence="1">
    <location>
        <begin position="352"/>
        <end position="373"/>
    </location>
</feature>
<name>A0A2C5YFG6_9HYPO</name>
<feature type="compositionally biased region" description="Low complexity" evidence="1">
    <location>
        <begin position="249"/>
        <end position="282"/>
    </location>
</feature>
<dbReference type="Proteomes" id="UP000226431">
    <property type="component" value="Unassembled WGS sequence"/>
</dbReference>
<proteinExistence type="predicted"/>
<feature type="compositionally biased region" description="Pro residues" evidence="1">
    <location>
        <begin position="283"/>
        <end position="293"/>
    </location>
</feature>
<reference evidence="2 3" key="1">
    <citation type="submission" date="2017-06" db="EMBL/GenBank/DDBJ databases">
        <title>Ant-infecting Ophiocordyceps genomes reveal a high diversity of potential behavioral manipulation genes and a possible major role for enterotoxins.</title>
        <authorList>
            <person name="De Bekker C."/>
            <person name="Evans H.C."/>
            <person name="Brachmann A."/>
            <person name="Hughes D.P."/>
        </authorList>
    </citation>
    <scope>NUCLEOTIDE SEQUENCE [LARGE SCALE GENOMIC DNA]</scope>
    <source>
        <strain evidence="2 3">Map16</strain>
    </source>
</reference>
<feature type="compositionally biased region" description="Polar residues" evidence="1">
    <location>
        <begin position="451"/>
        <end position="472"/>
    </location>
</feature>
<dbReference type="Pfam" id="PF09729">
    <property type="entry name" value="Gti1_Pac2"/>
    <property type="match status" value="2"/>
</dbReference>
<feature type="compositionally biased region" description="Basic residues" evidence="1">
    <location>
        <begin position="308"/>
        <end position="320"/>
    </location>
</feature>
<evidence type="ECO:0008006" key="4">
    <source>
        <dbReference type="Google" id="ProtNLM"/>
    </source>
</evidence>
<comment type="caution">
    <text evidence="2">The sequence shown here is derived from an EMBL/GenBank/DDBJ whole genome shotgun (WGS) entry which is preliminary data.</text>
</comment>
<feature type="region of interest" description="Disordered" evidence="1">
    <location>
        <begin position="85"/>
        <end position="128"/>
    </location>
</feature>
<gene>
    <name evidence="2" type="ORF">CDD80_827</name>
</gene>
<evidence type="ECO:0000313" key="3">
    <source>
        <dbReference type="Proteomes" id="UP000226431"/>
    </source>
</evidence>
<organism evidence="2 3">
    <name type="scientific">Ophiocordyceps camponoti-rufipedis</name>
    <dbReference type="NCBI Taxonomy" id="2004952"/>
    <lineage>
        <taxon>Eukaryota</taxon>
        <taxon>Fungi</taxon>
        <taxon>Dikarya</taxon>
        <taxon>Ascomycota</taxon>
        <taxon>Pezizomycotina</taxon>
        <taxon>Sordariomycetes</taxon>
        <taxon>Hypocreomycetidae</taxon>
        <taxon>Hypocreales</taxon>
        <taxon>Ophiocordycipitaceae</taxon>
        <taxon>Ophiocordyceps</taxon>
    </lineage>
</organism>
<dbReference type="OrthoDB" id="5572844at2759"/>
<keyword evidence="3" id="KW-1185">Reference proteome</keyword>
<evidence type="ECO:0000256" key="1">
    <source>
        <dbReference type="SAM" id="MobiDB-lite"/>
    </source>
</evidence>
<dbReference type="InterPro" id="IPR018608">
    <property type="entry name" value="Gti1/Pac2"/>
</dbReference>
<evidence type="ECO:0000313" key="2">
    <source>
        <dbReference type="EMBL" id="PHH67477.1"/>
    </source>
</evidence>
<accession>A0A2C5YFG6</accession>
<feature type="compositionally biased region" description="Low complexity" evidence="1">
    <location>
        <begin position="202"/>
        <end position="222"/>
    </location>
</feature>
<dbReference type="PANTHER" id="PTHR28027">
    <property type="entry name" value="TRANSCRIPTIONAL REGULATOR MIT1"/>
    <property type="match status" value="1"/>
</dbReference>
<feature type="compositionally biased region" description="Polar residues" evidence="1">
    <location>
        <begin position="430"/>
        <end position="442"/>
    </location>
</feature>
<feature type="compositionally biased region" description="Basic residues" evidence="1">
    <location>
        <begin position="331"/>
        <end position="342"/>
    </location>
</feature>